<reference evidence="1 2" key="1">
    <citation type="submission" date="2008-10" db="EMBL/GenBank/DDBJ databases">
        <title>Draft genome sequence of Bacteroides dorei (DSM 17855).</title>
        <authorList>
            <person name="Sudarsanam P."/>
            <person name="Ley R."/>
            <person name="Guruge J."/>
            <person name="Turnbaugh P.J."/>
            <person name="Mahowald M."/>
            <person name="Liep D."/>
            <person name="Gordon J."/>
        </authorList>
    </citation>
    <scope>NUCLEOTIDE SEQUENCE [LARGE SCALE GENOMIC DNA]</scope>
    <source>
        <strain evidence="1 2">DSM 17855</strain>
    </source>
</reference>
<sequence>MQTDKELFESMRNMVVLNSLPFSYPLPVLMRVSYKLLIVI</sequence>
<protein>
    <submittedName>
        <fullName evidence="1">Uncharacterized protein</fullName>
    </submittedName>
</protein>
<dbReference type="Proteomes" id="UP000004849">
    <property type="component" value="Unassembled WGS sequence"/>
</dbReference>
<gene>
    <name evidence="1" type="ORF">BACDOR_02981</name>
</gene>
<evidence type="ECO:0000313" key="1">
    <source>
        <dbReference type="EMBL" id="EEB24551.1"/>
    </source>
</evidence>
<evidence type="ECO:0000313" key="2">
    <source>
        <dbReference type="Proteomes" id="UP000004849"/>
    </source>
</evidence>
<reference evidence="1 2" key="2">
    <citation type="submission" date="2008-10" db="EMBL/GenBank/DDBJ databases">
        <authorList>
            <person name="Fulton L."/>
            <person name="Clifton S."/>
            <person name="Fulton B."/>
            <person name="Xu J."/>
            <person name="Minx P."/>
            <person name="Pepin K.H."/>
            <person name="Johnson M."/>
            <person name="Thiruvilangam P."/>
            <person name="Bhonagiri V."/>
            <person name="Nash W.E."/>
            <person name="Mardis E.R."/>
            <person name="Wilson R.K."/>
        </authorList>
    </citation>
    <scope>NUCLEOTIDE SEQUENCE [LARGE SCALE GENOMIC DNA]</scope>
    <source>
        <strain evidence="1 2">DSM 17855</strain>
    </source>
</reference>
<dbReference type="EMBL" id="ABWZ01000059">
    <property type="protein sequence ID" value="EEB24551.1"/>
    <property type="molecule type" value="Genomic_DNA"/>
</dbReference>
<organism evidence="1 2">
    <name type="scientific">Phocaeicola dorei DSM 17855</name>
    <dbReference type="NCBI Taxonomy" id="483217"/>
    <lineage>
        <taxon>Bacteria</taxon>
        <taxon>Pseudomonadati</taxon>
        <taxon>Bacteroidota</taxon>
        <taxon>Bacteroidia</taxon>
        <taxon>Bacteroidales</taxon>
        <taxon>Bacteroidaceae</taxon>
        <taxon>Phocaeicola</taxon>
    </lineage>
</organism>
<accession>B6W0A1</accession>
<dbReference type="HOGENOM" id="CLU_3284812_0_0_10"/>
<name>B6W0A1_9BACT</name>
<dbReference type="AlphaFoldDB" id="B6W0A1"/>
<proteinExistence type="predicted"/>